<accession>A0A2M7G334</accession>
<dbReference type="InterPro" id="IPR000086">
    <property type="entry name" value="NUDIX_hydrolase_dom"/>
</dbReference>
<dbReference type="GO" id="GO:0016787">
    <property type="term" value="F:hydrolase activity"/>
    <property type="evidence" value="ECO:0007669"/>
    <property type="project" value="UniProtKB-KW"/>
</dbReference>
<dbReference type="PROSITE" id="PS51462">
    <property type="entry name" value="NUDIX"/>
    <property type="match status" value="1"/>
</dbReference>
<dbReference type="SUPFAM" id="SSF55811">
    <property type="entry name" value="Nudix"/>
    <property type="match status" value="1"/>
</dbReference>
<dbReference type="InterPro" id="IPR015797">
    <property type="entry name" value="NUDIX_hydrolase-like_dom_sf"/>
</dbReference>
<dbReference type="InterPro" id="IPR020476">
    <property type="entry name" value="Nudix_hydrolase"/>
</dbReference>
<organism evidence="3 4">
    <name type="scientific">bacterium (Candidatus Blackallbacteria) CG17_big_fil_post_rev_8_21_14_2_50_48_46</name>
    <dbReference type="NCBI Taxonomy" id="2014261"/>
    <lineage>
        <taxon>Bacteria</taxon>
        <taxon>Candidatus Blackallbacteria</taxon>
    </lineage>
</organism>
<gene>
    <name evidence="3" type="ORF">COW36_14450</name>
</gene>
<reference evidence="3 4" key="1">
    <citation type="submission" date="2017-09" db="EMBL/GenBank/DDBJ databases">
        <title>Depth-based differentiation of microbial function through sediment-hosted aquifers and enrichment of novel symbionts in the deep terrestrial subsurface.</title>
        <authorList>
            <person name="Probst A.J."/>
            <person name="Ladd B."/>
            <person name="Jarett J.K."/>
            <person name="Geller-Mcgrath D.E."/>
            <person name="Sieber C.M."/>
            <person name="Emerson J.B."/>
            <person name="Anantharaman K."/>
            <person name="Thomas B.C."/>
            <person name="Malmstrom R."/>
            <person name="Stieglmeier M."/>
            <person name="Klingl A."/>
            <person name="Woyke T."/>
            <person name="Ryan C.M."/>
            <person name="Banfield J.F."/>
        </authorList>
    </citation>
    <scope>NUCLEOTIDE SEQUENCE [LARGE SCALE GENOMIC DNA]</scope>
    <source>
        <strain evidence="3">CG17_big_fil_post_rev_8_21_14_2_50_48_46</strain>
    </source>
</reference>
<keyword evidence="1 3" id="KW-0378">Hydrolase</keyword>
<dbReference type="PANTHER" id="PTHR43736">
    <property type="entry name" value="ADP-RIBOSE PYROPHOSPHATASE"/>
    <property type="match status" value="1"/>
</dbReference>
<dbReference type="PANTHER" id="PTHR43736:SF1">
    <property type="entry name" value="DIHYDRONEOPTERIN TRIPHOSPHATE DIPHOSPHATASE"/>
    <property type="match status" value="1"/>
</dbReference>
<dbReference type="AlphaFoldDB" id="A0A2M7G334"/>
<evidence type="ECO:0000313" key="4">
    <source>
        <dbReference type="Proteomes" id="UP000231019"/>
    </source>
</evidence>
<name>A0A2M7G334_9BACT</name>
<dbReference type="CDD" id="cd18873">
    <property type="entry name" value="NUDIX_NadM_like"/>
    <property type="match status" value="1"/>
</dbReference>
<protein>
    <submittedName>
        <fullName evidence="3">NUDIX hydrolase</fullName>
    </submittedName>
</protein>
<evidence type="ECO:0000313" key="3">
    <source>
        <dbReference type="EMBL" id="PIW16161.1"/>
    </source>
</evidence>
<comment type="caution">
    <text evidence="3">The sequence shown here is derived from an EMBL/GenBank/DDBJ whole genome shotgun (WGS) entry which is preliminary data.</text>
</comment>
<feature type="domain" description="Nudix hydrolase" evidence="2">
    <location>
        <begin position="4"/>
        <end position="139"/>
    </location>
</feature>
<sequence length="173" mass="19338">MPEYFRPSVTVDLLIFDWTARQLSLLLIQRGKDPFAGTWALPGGFIEAEETLEASARRELQEETGLEVGDLAVLGTYGDPGRDPRGRTLTVAYMAFTTERPQVKGQDDALAAKWYPISALPDLAFDHAQIIHDGLKYLKHQLHNSFAGTLLNLPNRQPLPDQALLTILQDFCF</sequence>
<dbReference type="EMBL" id="PFFQ01000040">
    <property type="protein sequence ID" value="PIW16161.1"/>
    <property type="molecule type" value="Genomic_DNA"/>
</dbReference>
<dbReference type="PRINTS" id="PR00502">
    <property type="entry name" value="NUDIXFAMILY"/>
</dbReference>
<dbReference type="Proteomes" id="UP000231019">
    <property type="component" value="Unassembled WGS sequence"/>
</dbReference>
<evidence type="ECO:0000259" key="2">
    <source>
        <dbReference type="PROSITE" id="PS51462"/>
    </source>
</evidence>
<dbReference type="Gene3D" id="3.90.79.10">
    <property type="entry name" value="Nucleoside Triphosphate Pyrophosphohydrolase"/>
    <property type="match status" value="1"/>
</dbReference>
<dbReference type="Pfam" id="PF00293">
    <property type="entry name" value="NUDIX"/>
    <property type="match status" value="1"/>
</dbReference>
<proteinExistence type="predicted"/>
<evidence type="ECO:0000256" key="1">
    <source>
        <dbReference type="ARBA" id="ARBA00022801"/>
    </source>
</evidence>